<dbReference type="InterPro" id="IPR014719">
    <property type="entry name" value="Ribosomal_bL12_C/ClpS-like"/>
</dbReference>
<accession>A0A2N3YMK4</accession>
<evidence type="ECO:0000313" key="2">
    <source>
        <dbReference type="Proteomes" id="UP000233781"/>
    </source>
</evidence>
<name>A0A2N3YMK4_9MICO</name>
<evidence type="ECO:0000313" key="1">
    <source>
        <dbReference type="EMBL" id="PKW28064.1"/>
    </source>
</evidence>
<dbReference type="EMBL" id="PJNE01000001">
    <property type="protein sequence ID" value="PKW28064.1"/>
    <property type="molecule type" value="Genomic_DNA"/>
</dbReference>
<dbReference type="RefSeq" id="WP_101396485.1">
    <property type="nucleotide sequence ID" value="NZ_PJNE01000001.1"/>
</dbReference>
<organism evidence="1 2">
    <name type="scientific">Phycicoccus duodecadis</name>
    <dbReference type="NCBI Taxonomy" id="173053"/>
    <lineage>
        <taxon>Bacteria</taxon>
        <taxon>Bacillati</taxon>
        <taxon>Actinomycetota</taxon>
        <taxon>Actinomycetes</taxon>
        <taxon>Micrococcales</taxon>
        <taxon>Intrasporangiaceae</taxon>
        <taxon>Phycicoccus</taxon>
    </lineage>
</organism>
<gene>
    <name evidence="1" type="ORF">ATL31_2919</name>
</gene>
<sequence>MWLLRLVLIVAVVVAVWYVVRAVRSGGAPTLGATVRFIPVEQLPDDERQAIEAQLAQDRTVHAIKLYREATGAGLKEAKTAVETYRWKQGGAGAAS</sequence>
<keyword evidence="2" id="KW-1185">Reference proteome</keyword>
<dbReference type="Gene3D" id="3.30.1390.10">
    <property type="match status" value="1"/>
</dbReference>
<comment type="caution">
    <text evidence="1">The sequence shown here is derived from an EMBL/GenBank/DDBJ whole genome shotgun (WGS) entry which is preliminary data.</text>
</comment>
<dbReference type="AlphaFoldDB" id="A0A2N3YMK4"/>
<dbReference type="OrthoDB" id="3298842at2"/>
<dbReference type="Proteomes" id="UP000233781">
    <property type="component" value="Unassembled WGS sequence"/>
</dbReference>
<reference evidence="1 2" key="1">
    <citation type="submission" date="2017-12" db="EMBL/GenBank/DDBJ databases">
        <title>Sequencing the genomes of 1000 Actinobacteria strains.</title>
        <authorList>
            <person name="Klenk H.-P."/>
        </authorList>
    </citation>
    <scope>NUCLEOTIDE SEQUENCE [LARGE SCALE GENOMIC DNA]</scope>
    <source>
        <strain evidence="1 2">DSM 12806</strain>
    </source>
</reference>
<proteinExistence type="predicted"/>
<protein>
    <submittedName>
        <fullName evidence="1">LSU ribosomal L12P-like protein</fullName>
    </submittedName>
</protein>